<dbReference type="AlphaFoldDB" id="A0A194PRE8"/>
<feature type="region of interest" description="Disordered" evidence="1">
    <location>
        <begin position="23"/>
        <end position="64"/>
    </location>
</feature>
<dbReference type="Proteomes" id="UP000053268">
    <property type="component" value="Unassembled WGS sequence"/>
</dbReference>
<gene>
    <name evidence="2" type="ORF">RR46_06760</name>
</gene>
<reference evidence="2 3" key="1">
    <citation type="journal article" date="2015" name="Nat. Commun.">
        <title>Outbred genome sequencing and CRISPR/Cas9 gene editing in butterflies.</title>
        <authorList>
            <person name="Li X."/>
            <person name="Fan D."/>
            <person name="Zhang W."/>
            <person name="Liu G."/>
            <person name="Zhang L."/>
            <person name="Zhao L."/>
            <person name="Fang X."/>
            <person name="Chen L."/>
            <person name="Dong Y."/>
            <person name="Chen Y."/>
            <person name="Ding Y."/>
            <person name="Zhao R."/>
            <person name="Feng M."/>
            <person name="Zhu Y."/>
            <person name="Feng Y."/>
            <person name="Jiang X."/>
            <person name="Zhu D."/>
            <person name="Xiang H."/>
            <person name="Feng X."/>
            <person name="Li S."/>
            <person name="Wang J."/>
            <person name="Zhang G."/>
            <person name="Kronforst M.R."/>
            <person name="Wang W."/>
        </authorList>
    </citation>
    <scope>NUCLEOTIDE SEQUENCE [LARGE SCALE GENOMIC DNA]</scope>
    <source>
        <strain evidence="2">Ya'a_city_454_Px</strain>
        <tissue evidence="2">Whole body</tissue>
    </source>
</reference>
<accession>A0A194PRE8</accession>
<sequence length="64" mass="7466">MYTYIHIYTLATKGGWMNQYPPPRPLLNTTHRPRGMQEGRINRYPSHIPRGPSPYDHEGCRRAG</sequence>
<evidence type="ECO:0000313" key="3">
    <source>
        <dbReference type="Proteomes" id="UP000053268"/>
    </source>
</evidence>
<protein>
    <submittedName>
        <fullName evidence="2">Uncharacterized protein</fullName>
    </submittedName>
</protein>
<evidence type="ECO:0000313" key="2">
    <source>
        <dbReference type="EMBL" id="KPI96026.1"/>
    </source>
</evidence>
<name>A0A194PRE8_PAPXU</name>
<dbReference type="EMBL" id="KQ459594">
    <property type="protein sequence ID" value="KPI96026.1"/>
    <property type="molecule type" value="Genomic_DNA"/>
</dbReference>
<keyword evidence="3" id="KW-1185">Reference proteome</keyword>
<evidence type="ECO:0000256" key="1">
    <source>
        <dbReference type="SAM" id="MobiDB-lite"/>
    </source>
</evidence>
<feature type="compositionally biased region" description="Basic and acidic residues" evidence="1">
    <location>
        <begin position="55"/>
        <end position="64"/>
    </location>
</feature>
<proteinExistence type="predicted"/>
<organism evidence="2 3">
    <name type="scientific">Papilio xuthus</name>
    <name type="common">Asian swallowtail butterfly</name>
    <dbReference type="NCBI Taxonomy" id="66420"/>
    <lineage>
        <taxon>Eukaryota</taxon>
        <taxon>Metazoa</taxon>
        <taxon>Ecdysozoa</taxon>
        <taxon>Arthropoda</taxon>
        <taxon>Hexapoda</taxon>
        <taxon>Insecta</taxon>
        <taxon>Pterygota</taxon>
        <taxon>Neoptera</taxon>
        <taxon>Endopterygota</taxon>
        <taxon>Lepidoptera</taxon>
        <taxon>Glossata</taxon>
        <taxon>Ditrysia</taxon>
        <taxon>Papilionoidea</taxon>
        <taxon>Papilionidae</taxon>
        <taxon>Papilioninae</taxon>
        <taxon>Papilio</taxon>
    </lineage>
</organism>